<dbReference type="GO" id="GO:0020037">
    <property type="term" value="F:heme binding"/>
    <property type="evidence" value="ECO:0007669"/>
    <property type="project" value="InterPro"/>
</dbReference>
<dbReference type="Gene3D" id="1.10.630.10">
    <property type="entry name" value="Cytochrome P450"/>
    <property type="match status" value="1"/>
</dbReference>
<evidence type="ECO:0000256" key="9">
    <source>
        <dbReference type="SAM" id="Phobius"/>
    </source>
</evidence>
<dbReference type="GO" id="GO:0016705">
    <property type="term" value="F:oxidoreductase activity, acting on paired donors, with incorporation or reduction of molecular oxygen"/>
    <property type="evidence" value="ECO:0007669"/>
    <property type="project" value="InterPro"/>
</dbReference>
<dbReference type="InterPro" id="IPR001128">
    <property type="entry name" value="Cyt_P450"/>
</dbReference>
<evidence type="ECO:0000256" key="1">
    <source>
        <dbReference type="ARBA" id="ARBA00001971"/>
    </source>
</evidence>
<keyword evidence="8" id="KW-0503">Monooxygenase</keyword>
<evidence type="ECO:0000313" key="10">
    <source>
        <dbReference type="EMBL" id="KAJ3574919.1"/>
    </source>
</evidence>
<evidence type="ECO:0000256" key="6">
    <source>
        <dbReference type="ARBA" id="ARBA00023004"/>
    </source>
</evidence>
<dbReference type="AlphaFoldDB" id="A0AAD5W2J9"/>
<keyword evidence="9" id="KW-1133">Transmembrane helix</keyword>
<evidence type="ECO:0000256" key="3">
    <source>
        <dbReference type="ARBA" id="ARBA00010617"/>
    </source>
</evidence>
<keyword evidence="11" id="KW-1185">Reference proteome</keyword>
<dbReference type="GO" id="GO:0005506">
    <property type="term" value="F:iron ion binding"/>
    <property type="evidence" value="ECO:0007669"/>
    <property type="project" value="InterPro"/>
</dbReference>
<keyword evidence="6 7" id="KW-0408">Iron</keyword>
<feature type="transmembrane region" description="Helical" evidence="9">
    <location>
        <begin position="12"/>
        <end position="31"/>
    </location>
</feature>
<dbReference type="CDD" id="cd11062">
    <property type="entry name" value="CYP58-like"/>
    <property type="match status" value="1"/>
</dbReference>
<keyword evidence="9" id="KW-0812">Transmembrane</keyword>
<evidence type="ECO:0000256" key="4">
    <source>
        <dbReference type="ARBA" id="ARBA00022723"/>
    </source>
</evidence>
<dbReference type="GO" id="GO:0004497">
    <property type="term" value="F:monooxygenase activity"/>
    <property type="evidence" value="ECO:0007669"/>
    <property type="project" value="UniProtKB-KW"/>
</dbReference>
<dbReference type="PRINTS" id="PR00385">
    <property type="entry name" value="P450"/>
</dbReference>
<dbReference type="InterPro" id="IPR017972">
    <property type="entry name" value="Cyt_P450_CS"/>
</dbReference>
<protein>
    <recommendedName>
        <fullName evidence="12">Trichodiene oxygenase</fullName>
    </recommendedName>
</protein>
<keyword evidence="4 7" id="KW-0479">Metal-binding</keyword>
<reference evidence="10" key="1">
    <citation type="submission" date="2022-07" db="EMBL/GenBank/DDBJ databases">
        <title>Genome Sequence of Leucocoprinus birnbaumii.</title>
        <authorList>
            <person name="Buettner E."/>
        </authorList>
    </citation>
    <scope>NUCLEOTIDE SEQUENCE</scope>
    <source>
        <strain evidence="10">VT141</strain>
    </source>
</reference>
<comment type="caution">
    <text evidence="10">The sequence shown here is derived from an EMBL/GenBank/DDBJ whole genome shotgun (WGS) entry which is preliminary data.</text>
</comment>
<evidence type="ECO:0000256" key="7">
    <source>
        <dbReference type="PIRSR" id="PIRSR602401-1"/>
    </source>
</evidence>
<dbReference type="EMBL" id="JANIEX010000053">
    <property type="protein sequence ID" value="KAJ3574919.1"/>
    <property type="molecule type" value="Genomic_DNA"/>
</dbReference>
<name>A0AAD5W2J9_9AGAR</name>
<evidence type="ECO:0000313" key="11">
    <source>
        <dbReference type="Proteomes" id="UP001213000"/>
    </source>
</evidence>
<organism evidence="10 11">
    <name type="scientific">Leucocoprinus birnbaumii</name>
    <dbReference type="NCBI Taxonomy" id="56174"/>
    <lineage>
        <taxon>Eukaryota</taxon>
        <taxon>Fungi</taxon>
        <taxon>Dikarya</taxon>
        <taxon>Basidiomycota</taxon>
        <taxon>Agaricomycotina</taxon>
        <taxon>Agaricomycetes</taxon>
        <taxon>Agaricomycetidae</taxon>
        <taxon>Agaricales</taxon>
        <taxon>Agaricineae</taxon>
        <taxon>Agaricaceae</taxon>
        <taxon>Leucocoprinus</taxon>
    </lineage>
</organism>
<dbReference type="InterPro" id="IPR002401">
    <property type="entry name" value="Cyt_P450_E_grp-I"/>
</dbReference>
<sequence>MLGFAAGDATTSLFIGCGIVTAFLALNRLYLHPLAKFPGPVLAALTDYYVAYYDLWMGGGLVKQLEKLHEKYGPVVRIGPNQLHFNDPQAFSDIYGVGTKMTKPAAYYDCFNERQSSFGYSDPKTAKNRRDILLPLFSRRSILKLEWVIQKSIDRLINSLSTYAKPERRPANLHLALHSTTMEIITSYCHANPFRALDAPDFKHPALVAILSTGGVFYLMQHFPFLTPLVFGLPEWLKTPEMIAVDDIFKKIAAQIDGLLANPSSLGEVEHETIYHHLLSTENGRQPPSRQSLIDEGSVLVAAGSDTVANACAIGTFYVLRNPKIKSRLVQELKEAWPEKETQIGIQTLEKLQYLTAVIKEALRFGHGVVSPLPRVVHEDTVVGGRLIPTGSIVSMGQTFMHRHPDLFVDPLTFNPDRWLDGHSKELDNYLVPFSKGPRMCLGINLAWSELYLLFGNLFRKLDMEIYQTTEQDFDFKAYLTPKYPGHFHVMVDLRD</sequence>
<keyword evidence="5 8" id="KW-0560">Oxidoreductase</keyword>
<dbReference type="Pfam" id="PF00067">
    <property type="entry name" value="p450"/>
    <property type="match status" value="1"/>
</dbReference>
<accession>A0AAD5W2J9</accession>
<evidence type="ECO:0008006" key="12">
    <source>
        <dbReference type="Google" id="ProtNLM"/>
    </source>
</evidence>
<dbReference type="SUPFAM" id="SSF48264">
    <property type="entry name" value="Cytochrome P450"/>
    <property type="match status" value="1"/>
</dbReference>
<comment type="cofactor">
    <cofactor evidence="1 7">
        <name>heme</name>
        <dbReference type="ChEBI" id="CHEBI:30413"/>
    </cofactor>
</comment>
<evidence type="ECO:0000256" key="5">
    <source>
        <dbReference type="ARBA" id="ARBA00023002"/>
    </source>
</evidence>
<proteinExistence type="inferred from homology"/>
<dbReference type="InterPro" id="IPR036396">
    <property type="entry name" value="Cyt_P450_sf"/>
</dbReference>
<dbReference type="Proteomes" id="UP001213000">
    <property type="component" value="Unassembled WGS sequence"/>
</dbReference>
<evidence type="ECO:0000256" key="8">
    <source>
        <dbReference type="RuleBase" id="RU000461"/>
    </source>
</evidence>
<dbReference type="PROSITE" id="PS00086">
    <property type="entry name" value="CYTOCHROME_P450"/>
    <property type="match status" value="1"/>
</dbReference>
<dbReference type="PANTHER" id="PTHR24305">
    <property type="entry name" value="CYTOCHROME P450"/>
    <property type="match status" value="1"/>
</dbReference>
<dbReference type="InterPro" id="IPR050121">
    <property type="entry name" value="Cytochrome_P450_monoxygenase"/>
</dbReference>
<dbReference type="PANTHER" id="PTHR24305:SF157">
    <property type="entry name" value="N-ACETYLTRYPTOPHAN 6-HYDROXYLASE IVOC-RELATED"/>
    <property type="match status" value="1"/>
</dbReference>
<feature type="binding site" description="axial binding residue" evidence="7">
    <location>
        <position position="441"/>
    </location>
    <ligand>
        <name>heme</name>
        <dbReference type="ChEBI" id="CHEBI:30413"/>
    </ligand>
    <ligandPart>
        <name>Fe</name>
        <dbReference type="ChEBI" id="CHEBI:18248"/>
    </ligandPart>
</feature>
<keyword evidence="7 8" id="KW-0349">Heme</keyword>
<comment type="pathway">
    <text evidence="2">Secondary metabolite biosynthesis.</text>
</comment>
<gene>
    <name evidence="10" type="ORF">NP233_g1441</name>
</gene>
<comment type="similarity">
    <text evidence="3 8">Belongs to the cytochrome P450 family.</text>
</comment>
<keyword evidence="9" id="KW-0472">Membrane</keyword>
<evidence type="ECO:0000256" key="2">
    <source>
        <dbReference type="ARBA" id="ARBA00005179"/>
    </source>
</evidence>
<dbReference type="PRINTS" id="PR00463">
    <property type="entry name" value="EP450I"/>
</dbReference>